<evidence type="ECO:0000313" key="1">
    <source>
        <dbReference type="EMBL" id="CAD1546915.1"/>
    </source>
</evidence>
<sequence>MVPEDIVTPWEGFYVCYAVLKIRKTYIGLSHVELNIGSNLAYYIAMENIPFHHLRLRTTALGVELLNPSFEAIVIHEEGMEKKSLRCNQWIYLKRSAKIVLANGEELEVICKDGMHEVVKTNEEILWAGALDFSRTIPRCDATKLSLNHPFMREAFAYYKDFAEECLCNQKMPPIELSFKGPRFPNIIIYHCSIVLGSEISAVYY</sequence>
<reference evidence="1" key="1">
    <citation type="submission" date="2020-07" db="EMBL/GenBank/DDBJ databases">
        <authorList>
            <person name="Ferguson B K."/>
        </authorList>
    </citation>
    <scope>NUCLEOTIDE SEQUENCE</scope>
    <source>
        <strain evidence="1">L06</strain>
    </source>
</reference>
<protein>
    <submittedName>
        <fullName evidence="1">Uncharacterized protein</fullName>
    </submittedName>
</protein>
<accession>A0A6V7JA93</accession>
<gene>
    <name evidence="1" type="ORF">BBRV_LOCUS42662</name>
</gene>
<dbReference type="EMBL" id="CADCXW020000014">
    <property type="protein sequence ID" value="CAD1546915.1"/>
    <property type="molecule type" value="Genomic_DNA"/>
</dbReference>
<dbReference type="AlphaFoldDB" id="A0A6V7JA93"/>
<proteinExistence type="predicted"/>
<organism evidence="1">
    <name type="scientific">Bracon brevicornis</name>
    <dbReference type="NCBI Taxonomy" id="1563983"/>
    <lineage>
        <taxon>Eukaryota</taxon>
        <taxon>Metazoa</taxon>
        <taxon>Ecdysozoa</taxon>
        <taxon>Arthropoda</taxon>
        <taxon>Hexapoda</taxon>
        <taxon>Insecta</taxon>
        <taxon>Pterygota</taxon>
        <taxon>Neoptera</taxon>
        <taxon>Endopterygota</taxon>
        <taxon>Hymenoptera</taxon>
        <taxon>Apocrita</taxon>
        <taxon>Ichneumonoidea</taxon>
        <taxon>Braconidae</taxon>
        <taxon>Braconinae</taxon>
        <taxon>Bracon</taxon>
    </lineage>
</organism>
<name>A0A6V7JA93_9HYME</name>